<reference evidence="1 2" key="1">
    <citation type="submission" date="2023-10" db="EMBL/GenBank/DDBJ databases">
        <title>Draft genome sequence of Xylaria bambusicola isolate GMP-LS, the root and basal stem rot pathogen of sugarcane in Indonesia.</title>
        <authorList>
            <person name="Selvaraj P."/>
            <person name="Muralishankar V."/>
            <person name="Muruganantham S."/>
            <person name="Sp S."/>
            <person name="Haryani S."/>
            <person name="Lau K.J.X."/>
            <person name="Naqvi N.I."/>
        </authorList>
    </citation>
    <scope>NUCLEOTIDE SEQUENCE [LARGE SCALE GENOMIC DNA]</scope>
    <source>
        <strain evidence="1">GMP-LS</strain>
    </source>
</reference>
<comment type="caution">
    <text evidence="1">The sequence shown here is derived from an EMBL/GenBank/DDBJ whole genome shotgun (WGS) entry which is preliminary data.</text>
</comment>
<keyword evidence="2" id="KW-1185">Reference proteome</keyword>
<dbReference type="EMBL" id="JAWHQM010000061">
    <property type="protein sequence ID" value="KAK5636030.1"/>
    <property type="molecule type" value="Genomic_DNA"/>
</dbReference>
<dbReference type="Gene3D" id="1.25.40.10">
    <property type="entry name" value="Tetratricopeptide repeat domain"/>
    <property type="match status" value="1"/>
</dbReference>
<name>A0AAN7UNC2_9PEZI</name>
<dbReference type="AlphaFoldDB" id="A0AAN7UNC2"/>
<evidence type="ECO:0000313" key="1">
    <source>
        <dbReference type="EMBL" id="KAK5636030.1"/>
    </source>
</evidence>
<protein>
    <submittedName>
        <fullName evidence="1">Uncharacterized protein</fullName>
    </submittedName>
</protein>
<dbReference type="Pfam" id="PF13374">
    <property type="entry name" value="TPR_10"/>
    <property type="match status" value="1"/>
</dbReference>
<sequence>MYEHGLNSDAVKILQTAREICEKERGNAPDLMHALVLNNLAVIHEIRNEPRQALELDVQVVKWREALLGPADVELANGFNKPRTKF</sequence>
<gene>
    <name evidence="1" type="ORF">RRF57_011742</name>
</gene>
<organism evidence="1 2">
    <name type="scientific">Xylaria bambusicola</name>
    <dbReference type="NCBI Taxonomy" id="326684"/>
    <lineage>
        <taxon>Eukaryota</taxon>
        <taxon>Fungi</taxon>
        <taxon>Dikarya</taxon>
        <taxon>Ascomycota</taxon>
        <taxon>Pezizomycotina</taxon>
        <taxon>Sordariomycetes</taxon>
        <taxon>Xylariomycetidae</taxon>
        <taxon>Xylariales</taxon>
        <taxon>Xylariaceae</taxon>
        <taxon>Xylaria</taxon>
    </lineage>
</organism>
<accession>A0AAN7UNC2</accession>
<proteinExistence type="predicted"/>
<dbReference type="InterPro" id="IPR011990">
    <property type="entry name" value="TPR-like_helical_dom_sf"/>
</dbReference>
<dbReference type="Proteomes" id="UP001305414">
    <property type="component" value="Unassembled WGS sequence"/>
</dbReference>
<evidence type="ECO:0000313" key="2">
    <source>
        <dbReference type="Proteomes" id="UP001305414"/>
    </source>
</evidence>